<gene>
    <name evidence="1" type="ORF">DdX_05304</name>
</gene>
<evidence type="ECO:0000313" key="2">
    <source>
        <dbReference type="Proteomes" id="UP001201812"/>
    </source>
</evidence>
<name>A0AAD4N716_9BILA</name>
<accession>A0AAD4N716</accession>
<proteinExistence type="predicted"/>
<dbReference type="Proteomes" id="UP001201812">
    <property type="component" value="Unassembled WGS sequence"/>
</dbReference>
<reference evidence="1" key="1">
    <citation type="submission" date="2022-01" db="EMBL/GenBank/DDBJ databases">
        <title>Genome Sequence Resource for Two Populations of Ditylenchus destructor, the Migratory Endoparasitic Phytonematode.</title>
        <authorList>
            <person name="Zhang H."/>
            <person name="Lin R."/>
            <person name="Xie B."/>
        </authorList>
    </citation>
    <scope>NUCLEOTIDE SEQUENCE</scope>
    <source>
        <strain evidence="1">BazhouSP</strain>
    </source>
</reference>
<dbReference type="EMBL" id="JAKKPZ010000006">
    <property type="protein sequence ID" value="KAI1719942.1"/>
    <property type="molecule type" value="Genomic_DNA"/>
</dbReference>
<organism evidence="1 2">
    <name type="scientific">Ditylenchus destructor</name>
    <dbReference type="NCBI Taxonomy" id="166010"/>
    <lineage>
        <taxon>Eukaryota</taxon>
        <taxon>Metazoa</taxon>
        <taxon>Ecdysozoa</taxon>
        <taxon>Nematoda</taxon>
        <taxon>Chromadorea</taxon>
        <taxon>Rhabditida</taxon>
        <taxon>Tylenchina</taxon>
        <taxon>Tylenchomorpha</taxon>
        <taxon>Sphaerularioidea</taxon>
        <taxon>Anguinidae</taxon>
        <taxon>Anguininae</taxon>
        <taxon>Ditylenchus</taxon>
    </lineage>
</organism>
<protein>
    <submittedName>
        <fullName evidence="1">Uncharacterized protein</fullName>
    </submittedName>
</protein>
<keyword evidence="2" id="KW-1185">Reference proteome</keyword>
<sequence>MRAVMMAKPMPDFMLWDWFRALHVLDVPYASLLDAERSLCSTTILLEPSIVNQPHRMLDRAMKHCLPRLGKCECREAID</sequence>
<evidence type="ECO:0000313" key="1">
    <source>
        <dbReference type="EMBL" id="KAI1719942.1"/>
    </source>
</evidence>
<comment type="caution">
    <text evidence="1">The sequence shown here is derived from an EMBL/GenBank/DDBJ whole genome shotgun (WGS) entry which is preliminary data.</text>
</comment>
<dbReference type="AlphaFoldDB" id="A0AAD4N716"/>